<dbReference type="CDD" id="cd06354">
    <property type="entry name" value="PBP1_PrnA-like"/>
    <property type="match status" value="1"/>
</dbReference>
<keyword evidence="4" id="KW-0732">Signal</keyword>
<dbReference type="GO" id="GO:0005886">
    <property type="term" value="C:plasma membrane"/>
    <property type="evidence" value="ECO:0007669"/>
    <property type="project" value="UniProtKB-SubCell"/>
</dbReference>
<comment type="subcellular location">
    <subcellularLocation>
        <location evidence="1">Cell membrane</location>
        <topology evidence="1">Lipid-anchor</topology>
    </subcellularLocation>
</comment>
<dbReference type="InterPro" id="IPR003760">
    <property type="entry name" value="PnrA-like"/>
</dbReference>
<dbReference type="InterPro" id="IPR050957">
    <property type="entry name" value="BMP_lipoprotein"/>
</dbReference>
<reference evidence="8 9" key="1">
    <citation type="submission" date="2019-03" db="EMBL/GenBank/DDBJ databases">
        <authorList>
            <person name="Nijsse B."/>
        </authorList>
    </citation>
    <scope>NUCLEOTIDE SEQUENCE [LARGE SCALE GENOMIC DNA]</scope>
    <source>
        <strain evidence="8">Desulfoluna butyratoxydans MSL71</strain>
    </source>
</reference>
<dbReference type="Proteomes" id="UP000507962">
    <property type="component" value="Unassembled WGS sequence"/>
</dbReference>
<dbReference type="Pfam" id="PF02608">
    <property type="entry name" value="Bmp"/>
    <property type="match status" value="1"/>
</dbReference>
<accession>A0A4V6IL47</accession>
<protein>
    <submittedName>
        <fullName evidence="8">Abc transporter substrate-binding protein pnra-like</fullName>
    </submittedName>
</protein>
<keyword evidence="5" id="KW-0472">Membrane</keyword>
<dbReference type="EMBL" id="CAADHO010000002">
    <property type="protein sequence ID" value="VFQ43748.1"/>
    <property type="molecule type" value="Genomic_DNA"/>
</dbReference>
<evidence type="ECO:0000313" key="9">
    <source>
        <dbReference type="Proteomes" id="UP000507962"/>
    </source>
</evidence>
<feature type="domain" description="ABC transporter substrate-binding protein PnrA-like" evidence="7">
    <location>
        <begin position="57"/>
        <end position="331"/>
    </location>
</feature>
<name>A0A4V6IL47_9BACT</name>
<evidence type="ECO:0000256" key="1">
    <source>
        <dbReference type="ARBA" id="ARBA00004193"/>
    </source>
</evidence>
<dbReference type="InterPro" id="IPR028082">
    <property type="entry name" value="Peripla_BP_I"/>
</dbReference>
<evidence type="ECO:0000256" key="2">
    <source>
        <dbReference type="ARBA" id="ARBA00008610"/>
    </source>
</evidence>
<dbReference type="SUPFAM" id="SSF53822">
    <property type="entry name" value="Periplasmic binding protein-like I"/>
    <property type="match status" value="1"/>
</dbReference>
<proteinExistence type="inferred from homology"/>
<dbReference type="AlphaFoldDB" id="A0A4V6IL47"/>
<keyword evidence="6" id="KW-0449">Lipoprotein</keyword>
<dbReference type="RefSeq" id="WP_180138137.1">
    <property type="nucleotide sequence ID" value="NZ_CAADHO010000002.1"/>
</dbReference>
<dbReference type="PANTHER" id="PTHR34296">
    <property type="entry name" value="TRANSCRIPTIONAL ACTIVATOR PROTEIN MED"/>
    <property type="match status" value="1"/>
</dbReference>
<organism evidence="8 9">
    <name type="scientific">Desulfoluna butyratoxydans</name>
    <dbReference type="NCBI Taxonomy" id="231438"/>
    <lineage>
        <taxon>Bacteria</taxon>
        <taxon>Pseudomonadati</taxon>
        <taxon>Thermodesulfobacteriota</taxon>
        <taxon>Desulfobacteria</taxon>
        <taxon>Desulfobacterales</taxon>
        <taxon>Desulfolunaceae</taxon>
        <taxon>Desulfoluna</taxon>
    </lineage>
</organism>
<keyword evidence="3" id="KW-1003">Cell membrane</keyword>
<sequence>MRITSSHNCRRHPTGSITHHSARVIRAGILTLLALVLMLWGTCRAEPLTVGFLAGGGGLGDQSYNDMTWIGLAKAREQYGIRLIYAPVEENDASRTEALDTLLSAGATAVVCNGAGLLPLIKSVASQHPEVTFIINDHLIQGYDNIVSTTFANHEGSFLAGVLAGAMTKTRRIGFIGGVRMCAIRSFHMGFTQGVRFANPQATVITRYIAEAGDYSGFSNPDAGYALADALYSQGTDIIYAVAGLSGNGVIQAARTHNRYVIGVDADQDHMARGLVLTSMMKRLDRASLMEVEKILSRRFQPGESPYNLKNGGVSLSPMRFTRDLIPEAIHRQLKLAESDIISGKLTVHRCEEAAP</sequence>
<keyword evidence="9" id="KW-1185">Reference proteome</keyword>
<evidence type="ECO:0000256" key="3">
    <source>
        <dbReference type="ARBA" id="ARBA00022475"/>
    </source>
</evidence>
<dbReference type="PANTHER" id="PTHR34296:SF2">
    <property type="entry name" value="ABC TRANSPORTER GUANOSINE-BINDING PROTEIN NUPN"/>
    <property type="match status" value="1"/>
</dbReference>
<dbReference type="Gene3D" id="3.40.50.2300">
    <property type="match status" value="2"/>
</dbReference>
<gene>
    <name evidence="8" type="ORF">MSL71_13890</name>
</gene>
<evidence type="ECO:0000259" key="7">
    <source>
        <dbReference type="Pfam" id="PF02608"/>
    </source>
</evidence>
<comment type="similarity">
    <text evidence="2">Belongs to the BMP lipoprotein family.</text>
</comment>
<evidence type="ECO:0000256" key="4">
    <source>
        <dbReference type="ARBA" id="ARBA00022729"/>
    </source>
</evidence>
<evidence type="ECO:0000256" key="5">
    <source>
        <dbReference type="ARBA" id="ARBA00023136"/>
    </source>
</evidence>
<evidence type="ECO:0000313" key="8">
    <source>
        <dbReference type="EMBL" id="VFQ43748.1"/>
    </source>
</evidence>
<evidence type="ECO:0000256" key="6">
    <source>
        <dbReference type="ARBA" id="ARBA00023288"/>
    </source>
</evidence>